<dbReference type="EMBL" id="VBUK01000004">
    <property type="protein sequence ID" value="TLF44973.1"/>
    <property type="molecule type" value="Genomic_DNA"/>
</dbReference>
<evidence type="ECO:0000313" key="4">
    <source>
        <dbReference type="EMBL" id="TLF44973.1"/>
    </source>
</evidence>
<dbReference type="Proteomes" id="UP000308382">
    <property type="component" value="Unassembled WGS sequence"/>
</dbReference>
<comment type="caution">
    <text evidence="4">The sequence shown here is derived from an EMBL/GenBank/DDBJ whole genome shotgun (WGS) entry which is preliminary data.</text>
</comment>
<reference evidence="4 5" key="1">
    <citation type="journal article" date="2017" name="Int. J. Syst. Evol. Microbiol.">
        <title>Maripseudobacter aurantiacus gen. nov., sp. nov., a novel member of the family Flavobacteriaceae isolated from a sedimentation basin.</title>
        <authorList>
            <person name="Chen C."/>
            <person name="Su Y."/>
            <person name="Tao T."/>
            <person name="Fu G."/>
            <person name="Zhang C."/>
            <person name="Sun C."/>
            <person name="Zhang X."/>
            <person name="Wu M."/>
        </authorList>
    </citation>
    <scope>NUCLEOTIDE SEQUENCE [LARGE SCALE GENOMIC DNA]</scope>
    <source>
        <strain evidence="5">CDA4</strain>
    </source>
</reference>
<dbReference type="InterPro" id="IPR029069">
    <property type="entry name" value="HotDog_dom_sf"/>
</dbReference>
<dbReference type="InterPro" id="IPR050563">
    <property type="entry name" value="4-hydroxybenzoyl-CoA_TE"/>
</dbReference>
<dbReference type="CDD" id="cd00586">
    <property type="entry name" value="4HBT"/>
    <property type="match status" value="1"/>
</dbReference>
<gene>
    <name evidence="4" type="ORF">FEK29_09460</name>
</gene>
<evidence type="ECO:0000256" key="2">
    <source>
        <dbReference type="ARBA" id="ARBA00022801"/>
    </source>
</evidence>
<dbReference type="RefSeq" id="WP_138258182.1">
    <property type="nucleotide sequence ID" value="NZ_VBUK01000004.1"/>
</dbReference>
<organism evidence="4 5">
    <name type="scientific">Maribacter aurantiacus</name>
    <dbReference type="NCBI Taxonomy" id="1882343"/>
    <lineage>
        <taxon>Bacteria</taxon>
        <taxon>Pseudomonadati</taxon>
        <taxon>Bacteroidota</taxon>
        <taxon>Flavobacteriia</taxon>
        <taxon>Flavobacteriales</taxon>
        <taxon>Flavobacteriaceae</taxon>
        <taxon>Maribacter</taxon>
    </lineage>
</organism>
<dbReference type="GO" id="GO:0006633">
    <property type="term" value="P:fatty acid biosynthetic process"/>
    <property type="evidence" value="ECO:0007669"/>
    <property type="project" value="InterPro"/>
</dbReference>
<dbReference type="GO" id="GO:0047617">
    <property type="term" value="F:fatty acyl-CoA hydrolase activity"/>
    <property type="evidence" value="ECO:0007669"/>
    <property type="project" value="TreeGrafter"/>
</dbReference>
<evidence type="ECO:0000256" key="1">
    <source>
        <dbReference type="ARBA" id="ARBA00005953"/>
    </source>
</evidence>
<comment type="similarity">
    <text evidence="1">Belongs to the 4-hydroxybenzoyl-CoA thioesterase family.</text>
</comment>
<proteinExistence type="inferred from homology"/>
<dbReference type="SUPFAM" id="SSF54637">
    <property type="entry name" value="Thioesterase/thiol ester dehydrase-isomerase"/>
    <property type="match status" value="1"/>
</dbReference>
<name>A0A5R8M610_9FLAO</name>
<protein>
    <submittedName>
        <fullName evidence="4">Acyl-CoA thioesterase</fullName>
    </submittedName>
</protein>
<keyword evidence="2" id="KW-0378">Hydrolase</keyword>
<feature type="domain" description="Acyl-ACP thioesterase N-terminal hotdog" evidence="3">
    <location>
        <begin position="3"/>
        <end position="126"/>
    </location>
</feature>
<dbReference type="OrthoDB" id="9801517at2"/>
<evidence type="ECO:0000259" key="3">
    <source>
        <dbReference type="Pfam" id="PF01643"/>
    </source>
</evidence>
<dbReference type="Gene3D" id="3.10.129.10">
    <property type="entry name" value="Hotdog Thioesterase"/>
    <property type="match status" value="1"/>
</dbReference>
<dbReference type="PANTHER" id="PTHR31793">
    <property type="entry name" value="4-HYDROXYBENZOYL-COA THIOESTERASE FAMILY MEMBER"/>
    <property type="match status" value="1"/>
</dbReference>
<dbReference type="AlphaFoldDB" id="A0A5R8M610"/>
<accession>A0A5R8M610</accession>
<keyword evidence="5" id="KW-1185">Reference proteome</keyword>
<dbReference type="Pfam" id="PF01643">
    <property type="entry name" value="Acyl-ACP_TE"/>
    <property type="match status" value="1"/>
</dbReference>
<evidence type="ECO:0000313" key="5">
    <source>
        <dbReference type="Proteomes" id="UP000308382"/>
    </source>
</evidence>
<sequence length="128" mass="15051">MPFTKRLKVSVEDLDDLNHVNNVRYVQWIQDISKEHWKEKAPLQIQNSVIWVVLKHTIEYKSPAVLNDPILISTYIEKSKGAISVRVVEMFHEKTNTLLVRSCTEWCLLNKDTKKPMRISEDIKKIFS</sequence>
<dbReference type="PANTHER" id="PTHR31793:SF27">
    <property type="entry name" value="NOVEL THIOESTERASE SUPERFAMILY DOMAIN AND SAPOSIN A-TYPE DOMAIN CONTAINING PROTEIN (0610012H03RIK)"/>
    <property type="match status" value="1"/>
</dbReference>
<dbReference type="InterPro" id="IPR002864">
    <property type="entry name" value="Acyl-ACP_thioesterase_NHD"/>
</dbReference>